<evidence type="ECO:0000256" key="2">
    <source>
        <dbReference type="ARBA" id="ARBA00022475"/>
    </source>
</evidence>
<dbReference type="OrthoDB" id="8951579at2759"/>
<dbReference type="InterPro" id="IPR057244">
    <property type="entry name" value="GAIN_B"/>
</dbReference>
<dbReference type="InterPro" id="IPR000832">
    <property type="entry name" value="GPCR_2_secretin-like"/>
</dbReference>
<proteinExistence type="predicted"/>
<keyword evidence="2" id="KW-1003">Cell membrane</keyword>
<dbReference type="AlphaFoldDB" id="A0A914B2Y7"/>
<evidence type="ECO:0000313" key="11">
    <source>
        <dbReference type="Proteomes" id="UP000887568"/>
    </source>
</evidence>
<dbReference type="GO" id="GO:0005886">
    <property type="term" value="C:plasma membrane"/>
    <property type="evidence" value="ECO:0007669"/>
    <property type="project" value="UniProtKB-SubCell"/>
</dbReference>
<feature type="domain" description="GAIN-B" evidence="8">
    <location>
        <begin position="120"/>
        <end position="293"/>
    </location>
</feature>
<evidence type="ECO:0000313" key="10">
    <source>
        <dbReference type="EnsemblMetazoa" id="XP_038069861.1"/>
    </source>
</evidence>
<dbReference type="InterPro" id="IPR017981">
    <property type="entry name" value="GPCR_2-like_7TM"/>
</dbReference>
<evidence type="ECO:0000259" key="8">
    <source>
        <dbReference type="PROSITE" id="PS50221"/>
    </source>
</evidence>
<dbReference type="PANTHER" id="PTHR12011">
    <property type="entry name" value="ADHESION G-PROTEIN COUPLED RECEPTOR"/>
    <property type="match status" value="1"/>
</dbReference>
<dbReference type="InterPro" id="IPR032471">
    <property type="entry name" value="AGRL2-4_GAIN_subdom_A"/>
</dbReference>
<feature type="domain" description="G-protein coupled receptors family 2 profile 2" evidence="9">
    <location>
        <begin position="302"/>
        <end position="551"/>
    </location>
</feature>
<keyword evidence="3 7" id="KW-0812">Transmembrane</keyword>
<evidence type="ECO:0000256" key="6">
    <source>
        <dbReference type="ARBA" id="ARBA00023157"/>
    </source>
</evidence>
<dbReference type="Pfam" id="PF16489">
    <property type="entry name" value="GAIN"/>
    <property type="match status" value="1"/>
</dbReference>
<feature type="transmembrane region" description="Helical" evidence="7">
    <location>
        <begin position="527"/>
        <end position="546"/>
    </location>
</feature>
<evidence type="ECO:0000256" key="1">
    <source>
        <dbReference type="ARBA" id="ARBA00004651"/>
    </source>
</evidence>
<dbReference type="Pfam" id="PF01825">
    <property type="entry name" value="GPS"/>
    <property type="match status" value="1"/>
</dbReference>
<dbReference type="Pfam" id="PF00002">
    <property type="entry name" value="7tm_2"/>
    <property type="match status" value="1"/>
</dbReference>
<dbReference type="Proteomes" id="UP000887568">
    <property type="component" value="Unplaced"/>
</dbReference>
<dbReference type="Gene3D" id="2.60.220.50">
    <property type="match status" value="1"/>
</dbReference>
<dbReference type="PROSITE" id="PS50261">
    <property type="entry name" value="G_PROTEIN_RECEP_F2_4"/>
    <property type="match status" value="1"/>
</dbReference>
<feature type="transmembrane region" description="Helical" evidence="7">
    <location>
        <begin position="500"/>
        <end position="521"/>
    </location>
</feature>
<dbReference type="GO" id="GO:0007189">
    <property type="term" value="P:adenylate cyclase-activating G protein-coupled receptor signaling pathway"/>
    <property type="evidence" value="ECO:0007669"/>
    <property type="project" value="TreeGrafter"/>
</dbReference>
<dbReference type="Gene3D" id="1.20.1070.10">
    <property type="entry name" value="Rhodopsin 7-helix transmembrane proteins"/>
    <property type="match status" value="1"/>
</dbReference>
<dbReference type="PANTHER" id="PTHR12011:SF471">
    <property type="entry name" value="G-PROTEIN COUPLED RECEPTORS FAMILY 2 PROFILE 2 DOMAIN-CONTAINING PROTEIN"/>
    <property type="match status" value="1"/>
</dbReference>
<keyword evidence="4 7" id="KW-1133">Transmembrane helix</keyword>
<sequence length="554" mass="61487">MSKLSHLTQSSAGLTSPELDAATEMLTRLANRALPGSINDTQADIYLEDFLAIVNNILNPVHTDEWISLQQTSAGTTSVMKSVETFTSSIASHWNRSTLNPFTDVLINKSNILSSMEFIPRDYFSGQSDLVVPQRSGPRWQSLAEKWQSVDDEVAIPEDLITNTPSSMGAMVSFTLYDTLPGMVPITATDRFAKVEGKSLWLNSRILSLGVEPAFEETLDEPILITLTHQTRVIDSKTEKAVCAFWKFDVPHTINGAWDSEGCEVQSTSQTQTVCRCYHLTSFAIIVEPQPLVKLSEDTIILRWLVRCLVGLSVFLLLILIITYIMSKRVHTLRHSIHLNQCLACLIASVAFGLSEFTSDSEVLCLASGAAMHYFYLVVFLWSTMETCQLYRDTTVGGMVTSDAVKGFAVCRNGMGYYMIGGWGIPAVVVGSVLAVSLQAYKPQAYDLCWLVEEDGMPWAYSTPCCAALCVNIFILIMVRRGTDSTVRKLDRTTGFRSSVRATIILNCLYAMTWVVGWKAIYGGPLWTSYLFVILNSLQGFFVFVLQGVCNVER</sequence>
<keyword evidence="6" id="KW-1015">Disulfide bond</keyword>
<dbReference type="EnsemblMetazoa" id="XM_038213933.1">
    <property type="protein sequence ID" value="XP_038069861.1"/>
    <property type="gene ID" value="LOC119739101"/>
</dbReference>
<evidence type="ECO:0000259" key="9">
    <source>
        <dbReference type="PROSITE" id="PS50261"/>
    </source>
</evidence>
<keyword evidence="11" id="KW-1185">Reference proteome</keyword>
<protein>
    <submittedName>
        <fullName evidence="10">Uncharacterized protein</fullName>
    </submittedName>
</protein>
<organism evidence="10 11">
    <name type="scientific">Patiria miniata</name>
    <name type="common">Bat star</name>
    <name type="synonym">Asterina miniata</name>
    <dbReference type="NCBI Taxonomy" id="46514"/>
    <lineage>
        <taxon>Eukaryota</taxon>
        <taxon>Metazoa</taxon>
        <taxon>Echinodermata</taxon>
        <taxon>Eleutherozoa</taxon>
        <taxon>Asterozoa</taxon>
        <taxon>Asteroidea</taxon>
        <taxon>Valvatacea</taxon>
        <taxon>Valvatida</taxon>
        <taxon>Asterinidae</taxon>
        <taxon>Patiria</taxon>
    </lineage>
</organism>
<feature type="transmembrane region" description="Helical" evidence="7">
    <location>
        <begin position="304"/>
        <end position="325"/>
    </location>
</feature>
<keyword evidence="5 7" id="KW-0472">Membrane</keyword>
<evidence type="ECO:0000256" key="5">
    <source>
        <dbReference type="ARBA" id="ARBA00023136"/>
    </source>
</evidence>
<dbReference type="OMA" id="HTDEWIS"/>
<dbReference type="Gene3D" id="1.25.40.610">
    <property type="match status" value="1"/>
</dbReference>
<dbReference type="SMART" id="SM00303">
    <property type="entry name" value="GPS"/>
    <property type="match status" value="1"/>
</dbReference>
<evidence type="ECO:0000256" key="3">
    <source>
        <dbReference type="ARBA" id="ARBA00022692"/>
    </source>
</evidence>
<reference evidence="10" key="1">
    <citation type="submission" date="2022-11" db="UniProtKB">
        <authorList>
            <consortium name="EnsemblMetazoa"/>
        </authorList>
    </citation>
    <scope>IDENTIFICATION</scope>
</reference>
<dbReference type="GeneID" id="119739101"/>
<dbReference type="InterPro" id="IPR046338">
    <property type="entry name" value="GAIN_dom_sf"/>
</dbReference>
<feature type="transmembrane region" description="Helical" evidence="7">
    <location>
        <begin position="361"/>
        <end position="382"/>
    </location>
</feature>
<dbReference type="PROSITE" id="PS50221">
    <property type="entry name" value="GAIN_B"/>
    <property type="match status" value="1"/>
</dbReference>
<accession>A0A914B2Y7</accession>
<dbReference type="InterPro" id="IPR000203">
    <property type="entry name" value="GPS"/>
</dbReference>
<evidence type="ECO:0000256" key="7">
    <source>
        <dbReference type="SAM" id="Phobius"/>
    </source>
</evidence>
<dbReference type="GO" id="GO:0007166">
    <property type="term" value="P:cell surface receptor signaling pathway"/>
    <property type="evidence" value="ECO:0007669"/>
    <property type="project" value="InterPro"/>
</dbReference>
<evidence type="ECO:0000256" key="4">
    <source>
        <dbReference type="ARBA" id="ARBA00022989"/>
    </source>
</evidence>
<dbReference type="RefSeq" id="XP_038069861.1">
    <property type="nucleotide sequence ID" value="XM_038213933.1"/>
</dbReference>
<feature type="transmembrane region" description="Helical" evidence="7">
    <location>
        <begin position="416"/>
        <end position="438"/>
    </location>
</feature>
<feature type="transmembrane region" description="Helical" evidence="7">
    <location>
        <begin position="337"/>
        <end position="355"/>
    </location>
</feature>
<comment type="subcellular location">
    <subcellularLocation>
        <location evidence="1">Cell membrane</location>
        <topology evidence="1">Multi-pass membrane protein</topology>
    </subcellularLocation>
</comment>
<dbReference type="GO" id="GO:0004930">
    <property type="term" value="F:G protein-coupled receptor activity"/>
    <property type="evidence" value="ECO:0007669"/>
    <property type="project" value="InterPro"/>
</dbReference>
<feature type="transmembrane region" description="Helical" evidence="7">
    <location>
        <begin position="458"/>
        <end position="479"/>
    </location>
</feature>
<name>A0A914B2Y7_PATMI</name>